<evidence type="ECO:0000313" key="1">
    <source>
        <dbReference type="EMBL" id="AFH62725.1"/>
    </source>
</evidence>
<dbReference type="HOGENOM" id="CLU_2701283_0_0_9"/>
<reference evidence="1 2" key="1">
    <citation type="submission" date="2013-06" db="EMBL/GenBank/DDBJ databases">
        <title>Complete genome sequence of Paenibacillus mucilaginosus K02.</title>
        <authorList>
            <person name="Xiao B."/>
            <person name="Sun L."/>
            <person name="Xiao L."/>
            <person name="Lian B."/>
        </authorList>
    </citation>
    <scope>NUCLEOTIDE SEQUENCE [LARGE SCALE GENOMIC DNA]</scope>
    <source>
        <strain evidence="1 2">K02</strain>
    </source>
</reference>
<gene>
    <name evidence="1" type="ORF">B2K_18715</name>
</gene>
<name>I0BK28_9BACL</name>
<evidence type="ECO:0000313" key="2">
    <source>
        <dbReference type="Proteomes" id="UP000007392"/>
    </source>
</evidence>
<dbReference type="AlphaFoldDB" id="I0BK28"/>
<sequence length="73" mass="8559">MIHFFIMQPLIDLGLMDRKPPPTLQRIQCIRLLSHCIYLKSLTIIIAYTYKQTYIIVLAHFLLIASRIDLTSQ</sequence>
<dbReference type="EMBL" id="CP003422">
    <property type="protein sequence ID" value="AFH62725.1"/>
    <property type="molecule type" value="Genomic_DNA"/>
</dbReference>
<dbReference type="Proteomes" id="UP000007392">
    <property type="component" value="Chromosome"/>
</dbReference>
<dbReference type="KEGG" id="pmw:B2K_18715"/>
<organism evidence="1 2">
    <name type="scientific">Paenibacillus mucilaginosus K02</name>
    <dbReference type="NCBI Taxonomy" id="997761"/>
    <lineage>
        <taxon>Bacteria</taxon>
        <taxon>Bacillati</taxon>
        <taxon>Bacillota</taxon>
        <taxon>Bacilli</taxon>
        <taxon>Bacillales</taxon>
        <taxon>Paenibacillaceae</taxon>
        <taxon>Paenibacillus</taxon>
    </lineage>
</organism>
<protein>
    <submittedName>
        <fullName evidence="1">Uncharacterized protein</fullName>
    </submittedName>
</protein>
<proteinExistence type="predicted"/>
<accession>I0BK28</accession>